<feature type="region of interest" description="Disordered" evidence="11">
    <location>
        <begin position="156"/>
        <end position="209"/>
    </location>
</feature>
<dbReference type="STRING" id="7897.ENSLACP00000002907"/>
<evidence type="ECO:0000256" key="1">
    <source>
        <dbReference type="ARBA" id="ARBA00006686"/>
    </source>
</evidence>
<protein>
    <recommendedName>
        <fullName evidence="2">Platelet-derived growth factor subunit B</fullName>
    </recommendedName>
    <alternativeName>
        <fullName evidence="5">PDGF-2</fullName>
    </alternativeName>
    <alternativeName>
        <fullName evidence="6">Platelet-derived growth factor B chain</fullName>
    </alternativeName>
    <alternativeName>
        <fullName evidence="7">Platelet-derived growth factor beta polypeptide</fullName>
    </alternativeName>
</protein>
<dbReference type="GO" id="GO:0051781">
    <property type="term" value="P:positive regulation of cell division"/>
    <property type="evidence" value="ECO:0007669"/>
    <property type="project" value="UniProtKB-KW"/>
</dbReference>
<evidence type="ECO:0000313" key="13">
    <source>
        <dbReference type="Ensembl" id="ENSLACP00000002907.1"/>
    </source>
</evidence>
<dbReference type="InterPro" id="IPR000072">
    <property type="entry name" value="PDGF/VEGF_dom"/>
</dbReference>
<dbReference type="PROSITE" id="PS50278">
    <property type="entry name" value="PDGF_2"/>
    <property type="match status" value="1"/>
</dbReference>
<dbReference type="EMBL" id="AFYH01220066">
    <property type="status" value="NOT_ANNOTATED_CDS"/>
    <property type="molecule type" value="Genomic_DNA"/>
</dbReference>
<comment type="subunit">
    <text evidence="9">Antiparallel homodimer; disulfide-linked. Antiparallel heterodimer with PDGFA; disulfide-linked. The PDGFB homodimer interacts with PDGFRA and PDGFRB homodimers, and with heterodimers formed by PDGFRA and PDGFRB. The heterodimer composed of PDGFA and PDGFB interacts with PDGFRB homodimers, and with heterodimers formed by PDGFRA and PDGFRB. Interacts with XLKD1. Interacts with LRP1. Interacts with SORL1 (via the N-terminal ectodomain). Interacts with CD82; this interaction inhibits PDGFB-mediated signaling pathway.</text>
</comment>
<dbReference type="GO" id="GO:0048008">
    <property type="term" value="P:platelet-derived growth factor receptor signaling pathway"/>
    <property type="evidence" value="ECO:0007669"/>
    <property type="project" value="TreeGrafter"/>
</dbReference>
<feature type="domain" description="Platelet-derived growth factor (PDGF) family profile" evidence="12">
    <location>
        <begin position="47"/>
        <end position="152"/>
    </location>
</feature>
<proteinExistence type="inferred from homology"/>
<dbReference type="Pfam" id="PF00341">
    <property type="entry name" value="PDGF"/>
    <property type="match status" value="1"/>
</dbReference>
<dbReference type="GO" id="GO:0008083">
    <property type="term" value="F:growth factor activity"/>
    <property type="evidence" value="ECO:0007669"/>
    <property type="project" value="UniProtKB-KW"/>
</dbReference>
<evidence type="ECO:0000256" key="8">
    <source>
        <dbReference type="ARBA" id="ARBA00046258"/>
    </source>
</evidence>
<dbReference type="InParanoid" id="H2ZZT6"/>
<dbReference type="Bgee" id="ENSLACG00000002600">
    <property type="expression patterns" value="Expressed in pelvic fin and 2 other cell types or tissues"/>
</dbReference>
<evidence type="ECO:0000256" key="9">
    <source>
        <dbReference type="ARBA" id="ARBA00046967"/>
    </source>
</evidence>
<comment type="function">
    <text evidence="8">Growth factor that plays an essential role in the regulation of embryonic development, cell proliferation, cell migration, survival and chemotaxis. Potent mitogen for cells of mesenchymal origin. Required for normal proliferation and recruitment of pericytes and vascular smooth muscle cells in the central nervous system, skin, lung, heart and placenta. Required for normal blood vessel development, and for normal development of kidney glomeruli. Plays an important role in wound healing. Signaling is modulated by the formation of heterodimers with PDGFA.</text>
</comment>
<dbReference type="PANTHER" id="PTHR11633:SF2">
    <property type="entry name" value="PLATELET-DERIVED GROWTH FACTOR SUBUNIT B"/>
    <property type="match status" value="1"/>
</dbReference>
<dbReference type="GO" id="GO:0005615">
    <property type="term" value="C:extracellular space"/>
    <property type="evidence" value="ECO:0007669"/>
    <property type="project" value="TreeGrafter"/>
</dbReference>
<evidence type="ECO:0000256" key="4">
    <source>
        <dbReference type="ARBA" id="ARBA00023246"/>
    </source>
</evidence>
<dbReference type="GO" id="GO:0016020">
    <property type="term" value="C:membrane"/>
    <property type="evidence" value="ECO:0007669"/>
    <property type="project" value="InterPro"/>
</dbReference>
<dbReference type="InterPro" id="IPR029034">
    <property type="entry name" value="Cystine-knot_cytokine"/>
</dbReference>
<dbReference type="Proteomes" id="UP000008672">
    <property type="component" value="Unassembled WGS sequence"/>
</dbReference>
<dbReference type="GO" id="GO:0008284">
    <property type="term" value="P:positive regulation of cell population proliferation"/>
    <property type="evidence" value="ECO:0007669"/>
    <property type="project" value="TreeGrafter"/>
</dbReference>
<gene>
    <name evidence="13" type="primary">PDGFBA</name>
</gene>
<evidence type="ECO:0000256" key="11">
    <source>
        <dbReference type="SAM" id="MobiDB-lite"/>
    </source>
</evidence>
<dbReference type="GeneTree" id="ENSGT00940000157367"/>
<reference evidence="13" key="3">
    <citation type="submission" date="2025-09" db="UniProtKB">
        <authorList>
            <consortium name="Ensembl"/>
        </authorList>
    </citation>
    <scope>IDENTIFICATION</scope>
</reference>
<evidence type="ECO:0000313" key="14">
    <source>
        <dbReference type="Proteomes" id="UP000008672"/>
    </source>
</evidence>
<dbReference type="Gene3D" id="2.10.90.10">
    <property type="entry name" value="Cystine-knot cytokines"/>
    <property type="match status" value="1"/>
</dbReference>
<dbReference type="GO" id="GO:0070374">
    <property type="term" value="P:positive regulation of ERK1 and ERK2 cascade"/>
    <property type="evidence" value="ECO:0007669"/>
    <property type="project" value="TreeGrafter"/>
</dbReference>
<sequence>MFSPSCASLLTDIHSCNSLCTVIDVDSPDPYVNFSKNSHKSSSSLSRVERSLDPSAERAVLAECKTRTEVFEIPRSLVDPTNANFLVWPTCVEVQRCSGCCNSKVMQCRPTQVLQRHLQVNKVQYVKGKTVIQSVVVEVEDHVKCRCESVFPSPWHTSPSGSRRTEAISTGMSAPASVTRRREHREKKSKHRIFKHYRGKKGHRDSFKT</sequence>
<dbReference type="PANTHER" id="PTHR11633">
    <property type="entry name" value="PLATELET-DERIVED GROWTH FACTOR"/>
    <property type="match status" value="1"/>
</dbReference>
<keyword evidence="14" id="KW-1185">Reference proteome</keyword>
<comment type="similarity">
    <text evidence="1 10">Belongs to the PDGF/VEGF growth factor family.</text>
</comment>
<evidence type="ECO:0000256" key="7">
    <source>
        <dbReference type="ARBA" id="ARBA00032702"/>
    </source>
</evidence>
<feature type="compositionally biased region" description="Basic residues" evidence="11">
    <location>
        <begin position="179"/>
        <end position="203"/>
    </location>
</feature>
<evidence type="ECO:0000259" key="12">
    <source>
        <dbReference type="PROSITE" id="PS50278"/>
    </source>
</evidence>
<evidence type="ECO:0000256" key="6">
    <source>
        <dbReference type="ARBA" id="ARBA00032481"/>
    </source>
</evidence>
<evidence type="ECO:0000256" key="10">
    <source>
        <dbReference type="RuleBase" id="RU003818"/>
    </source>
</evidence>
<dbReference type="HOGENOM" id="CLU_094438_0_0_1"/>
<reference evidence="13" key="2">
    <citation type="submission" date="2025-08" db="UniProtKB">
        <authorList>
            <consortium name="Ensembl"/>
        </authorList>
    </citation>
    <scope>IDENTIFICATION</scope>
</reference>
<feature type="compositionally biased region" description="Polar residues" evidence="11">
    <location>
        <begin position="156"/>
        <end position="172"/>
    </location>
</feature>
<dbReference type="SUPFAM" id="SSF57501">
    <property type="entry name" value="Cystine-knot cytokines"/>
    <property type="match status" value="1"/>
</dbReference>
<dbReference type="Ensembl" id="ENSLACT00000002931.1">
    <property type="protein sequence ID" value="ENSLACP00000002907.1"/>
    <property type="gene ID" value="ENSLACG00000002600.1"/>
</dbReference>
<dbReference type="GO" id="GO:0030335">
    <property type="term" value="P:positive regulation of cell migration"/>
    <property type="evidence" value="ECO:0007669"/>
    <property type="project" value="TreeGrafter"/>
</dbReference>
<dbReference type="FunCoup" id="H2ZZT6">
    <property type="interactions" value="758"/>
</dbReference>
<dbReference type="GO" id="GO:0051897">
    <property type="term" value="P:positive regulation of phosphatidylinositol 3-kinase/protein kinase B signal transduction"/>
    <property type="evidence" value="ECO:0007669"/>
    <property type="project" value="TreeGrafter"/>
</dbReference>
<dbReference type="OMA" id="CCNTRNY"/>
<dbReference type="eggNOG" id="ENOG502S2VW">
    <property type="taxonomic scope" value="Eukaryota"/>
</dbReference>
<keyword evidence="3 10" id="KW-0339">Growth factor</keyword>
<dbReference type="GO" id="GO:0005161">
    <property type="term" value="F:platelet-derived growth factor receptor binding"/>
    <property type="evidence" value="ECO:0007669"/>
    <property type="project" value="TreeGrafter"/>
</dbReference>
<reference evidence="14" key="1">
    <citation type="submission" date="2011-08" db="EMBL/GenBank/DDBJ databases">
        <title>The draft genome of Latimeria chalumnae.</title>
        <authorList>
            <person name="Di Palma F."/>
            <person name="Alfoldi J."/>
            <person name="Johnson J."/>
            <person name="Berlin A."/>
            <person name="Gnerre S."/>
            <person name="Jaffe D."/>
            <person name="MacCallum I."/>
            <person name="Young S."/>
            <person name="Walker B.J."/>
            <person name="Lander E."/>
            <person name="Lindblad-Toh K."/>
        </authorList>
    </citation>
    <scope>NUCLEOTIDE SEQUENCE [LARGE SCALE GENOMIC DNA]</scope>
    <source>
        <strain evidence="14">Wild caught</strain>
    </source>
</reference>
<keyword evidence="4" id="KW-0497">Mitogen</keyword>
<accession>H2ZZT6</accession>
<dbReference type="EMBL" id="AFYH01220067">
    <property type="status" value="NOT_ANNOTATED_CDS"/>
    <property type="molecule type" value="Genomic_DNA"/>
</dbReference>
<organism evidence="13 14">
    <name type="scientific">Latimeria chalumnae</name>
    <name type="common">Coelacanth</name>
    <dbReference type="NCBI Taxonomy" id="7897"/>
    <lineage>
        <taxon>Eukaryota</taxon>
        <taxon>Metazoa</taxon>
        <taxon>Chordata</taxon>
        <taxon>Craniata</taxon>
        <taxon>Vertebrata</taxon>
        <taxon>Euteleostomi</taxon>
        <taxon>Coelacanthiformes</taxon>
        <taxon>Coelacanthidae</taxon>
        <taxon>Latimeria</taxon>
    </lineage>
</organism>
<dbReference type="AlphaFoldDB" id="H2ZZT6"/>
<dbReference type="SMART" id="SM00141">
    <property type="entry name" value="PDGF"/>
    <property type="match status" value="1"/>
</dbReference>
<evidence type="ECO:0000256" key="5">
    <source>
        <dbReference type="ARBA" id="ARBA00031888"/>
    </source>
</evidence>
<evidence type="ECO:0000256" key="2">
    <source>
        <dbReference type="ARBA" id="ARBA00018117"/>
    </source>
</evidence>
<name>H2ZZT6_LATCH</name>
<evidence type="ECO:0000256" key="3">
    <source>
        <dbReference type="ARBA" id="ARBA00023030"/>
    </source>
</evidence>